<feature type="region of interest" description="Disordered" evidence="1">
    <location>
        <begin position="1"/>
        <end position="56"/>
    </location>
</feature>
<dbReference type="Proteomes" id="UP000197068">
    <property type="component" value="Unassembled WGS sequence"/>
</dbReference>
<organism evidence="2 3">
    <name type="scientific">Colwellia marinimaniae</name>
    <dbReference type="NCBI Taxonomy" id="1513592"/>
    <lineage>
        <taxon>Bacteria</taxon>
        <taxon>Pseudomonadati</taxon>
        <taxon>Pseudomonadota</taxon>
        <taxon>Gammaproteobacteria</taxon>
        <taxon>Alteromonadales</taxon>
        <taxon>Colwelliaceae</taxon>
        <taxon>Colwellia</taxon>
    </lineage>
</organism>
<protein>
    <submittedName>
        <fullName evidence="2">Uncharacterized protein</fullName>
    </submittedName>
</protein>
<proteinExistence type="predicted"/>
<evidence type="ECO:0000256" key="1">
    <source>
        <dbReference type="SAM" id="MobiDB-lite"/>
    </source>
</evidence>
<reference evidence="2 3" key="1">
    <citation type="submission" date="2017-06" db="EMBL/GenBank/DDBJ databases">
        <title>Whole Genome Sequences of Colwellia marinimaniae MTCD1.</title>
        <authorList>
            <person name="Kusumoto H."/>
            <person name="Inoue M."/>
            <person name="Tanikawa K."/>
            <person name="Maeji H."/>
            <person name="Cameron J.H."/>
            <person name="Bartlett D.H."/>
        </authorList>
    </citation>
    <scope>NUCLEOTIDE SEQUENCE [LARGE SCALE GENOMIC DNA]</scope>
    <source>
        <strain evidence="2 3">MTCD1</strain>
    </source>
</reference>
<evidence type="ECO:0000313" key="3">
    <source>
        <dbReference type="Proteomes" id="UP000197068"/>
    </source>
</evidence>
<sequence>MAGPRVPWRDALHGGAWPEACPPGGTGARHRERDHRAHGLPAARDGAGCPRRLAGH</sequence>
<name>A0ABQ0N0B2_9GAMM</name>
<keyword evidence="3" id="KW-1185">Reference proteome</keyword>
<evidence type="ECO:0000313" key="2">
    <source>
        <dbReference type="EMBL" id="GAW98056.1"/>
    </source>
</evidence>
<dbReference type="EMBL" id="BDQM01000439">
    <property type="protein sequence ID" value="GAW98056.1"/>
    <property type="molecule type" value="Genomic_DNA"/>
</dbReference>
<accession>A0ABQ0N0B2</accession>
<comment type="caution">
    <text evidence="2">The sequence shown here is derived from an EMBL/GenBank/DDBJ whole genome shotgun (WGS) entry which is preliminary data.</text>
</comment>
<gene>
    <name evidence="2" type="ORF">MTCD1_03726</name>
</gene>